<name>A0A1M2VEN9_TRAPU</name>
<dbReference type="AlphaFoldDB" id="A0A1M2VEN9"/>
<dbReference type="Proteomes" id="UP000184267">
    <property type="component" value="Unassembled WGS sequence"/>
</dbReference>
<proteinExistence type="predicted"/>
<comment type="caution">
    <text evidence="1">The sequence shown here is derived from an EMBL/GenBank/DDBJ whole genome shotgun (WGS) entry which is preliminary data.</text>
</comment>
<gene>
    <name evidence="1" type="ORF">TRAPUB_3194</name>
</gene>
<organism evidence="1 2">
    <name type="scientific">Trametes pubescens</name>
    <name type="common">White-rot fungus</name>
    <dbReference type="NCBI Taxonomy" id="154538"/>
    <lineage>
        <taxon>Eukaryota</taxon>
        <taxon>Fungi</taxon>
        <taxon>Dikarya</taxon>
        <taxon>Basidiomycota</taxon>
        <taxon>Agaricomycotina</taxon>
        <taxon>Agaricomycetes</taxon>
        <taxon>Polyporales</taxon>
        <taxon>Polyporaceae</taxon>
        <taxon>Trametes</taxon>
    </lineage>
</organism>
<dbReference type="EMBL" id="MNAD01001364">
    <property type="protein sequence ID" value="OJT06007.1"/>
    <property type="molecule type" value="Genomic_DNA"/>
</dbReference>
<evidence type="ECO:0000313" key="1">
    <source>
        <dbReference type="EMBL" id="OJT06007.1"/>
    </source>
</evidence>
<reference evidence="1 2" key="1">
    <citation type="submission" date="2016-10" db="EMBL/GenBank/DDBJ databases">
        <title>Genome sequence of the basidiomycete white-rot fungus Trametes pubescens.</title>
        <authorList>
            <person name="Makela M.R."/>
            <person name="Granchi Z."/>
            <person name="Peng M."/>
            <person name="De Vries R.P."/>
            <person name="Grigoriev I."/>
            <person name="Riley R."/>
            <person name="Hilden K."/>
        </authorList>
    </citation>
    <scope>NUCLEOTIDE SEQUENCE [LARGE SCALE GENOMIC DNA]</scope>
    <source>
        <strain evidence="1 2">FBCC735</strain>
    </source>
</reference>
<keyword evidence="2" id="KW-1185">Reference proteome</keyword>
<evidence type="ECO:0000313" key="2">
    <source>
        <dbReference type="Proteomes" id="UP000184267"/>
    </source>
</evidence>
<sequence length="53" mass="5800">MKDKKQTLVAGPGEEWVARSDANRYRSPRWVLLLIATQPQSGYGAVPGKVTGD</sequence>
<accession>A0A1M2VEN9</accession>
<protein>
    <submittedName>
        <fullName evidence="1">Uncharacterized protein</fullName>
    </submittedName>
</protein>